<geneLocation type="mitochondrion" evidence="6"/>
<comment type="subcellular location">
    <subcellularLocation>
        <location evidence="1">Membrane</location>
        <topology evidence="1">Multi-pass membrane protein</topology>
    </subcellularLocation>
</comment>
<feature type="transmembrane region" description="Helical" evidence="5">
    <location>
        <begin position="105"/>
        <end position="129"/>
    </location>
</feature>
<name>A0A2Z4N611_9FLOR</name>
<dbReference type="AlphaFoldDB" id="A0A2Z4N611"/>
<dbReference type="InterPro" id="IPR002033">
    <property type="entry name" value="TatC"/>
</dbReference>
<feature type="transmembrane region" description="Helical" evidence="5">
    <location>
        <begin position="194"/>
        <end position="211"/>
    </location>
</feature>
<evidence type="ECO:0000256" key="2">
    <source>
        <dbReference type="ARBA" id="ARBA00022692"/>
    </source>
</evidence>
<evidence type="ECO:0000256" key="4">
    <source>
        <dbReference type="ARBA" id="ARBA00023136"/>
    </source>
</evidence>
<keyword evidence="3 5" id="KW-1133">Transmembrane helix</keyword>
<dbReference type="GO" id="GO:0016020">
    <property type="term" value="C:membrane"/>
    <property type="evidence" value="ECO:0007669"/>
    <property type="project" value="UniProtKB-SubCell"/>
</dbReference>
<evidence type="ECO:0000256" key="1">
    <source>
        <dbReference type="ARBA" id="ARBA00004141"/>
    </source>
</evidence>
<organism evidence="6">
    <name type="scientific">Gracilaria chouae</name>
    <dbReference type="NCBI Taxonomy" id="1172980"/>
    <lineage>
        <taxon>Eukaryota</taxon>
        <taxon>Rhodophyta</taxon>
        <taxon>Florideophyceae</taxon>
        <taxon>Rhodymeniophycidae</taxon>
        <taxon>Gracilariales</taxon>
        <taxon>Gracilariaceae</taxon>
        <taxon>Gracilaria</taxon>
    </lineage>
</organism>
<feature type="transmembrane region" description="Helical" evidence="5">
    <location>
        <begin position="20"/>
        <end position="45"/>
    </location>
</feature>
<protein>
    <submittedName>
        <fullName evidence="6">SecY</fullName>
    </submittedName>
</protein>
<dbReference type="RefSeq" id="YP_009504394.1">
    <property type="nucleotide sequence ID" value="NC_038211.1"/>
</dbReference>
<feature type="transmembrane region" description="Helical" evidence="5">
    <location>
        <begin position="163"/>
        <end position="182"/>
    </location>
</feature>
<keyword evidence="4 5" id="KW-0472">Membrane</keyword>
<keyword evidence="6" id="KW-0496">Mitochondrion</keyword>
<dbReference type="EMBL" id="MG733298">
    <property type="protein sequence ID" value="AWX65721.1"/>
    <property type="molecule type" value="Genomic_DNA"/>
</dbReference>
<proteinExistence type="predicted"/>
<dbReference type="Pfam" id="PF00902">
    <property type="entry name" value="TatC"/>
    <property type="match status" value="1"/>
</dbReference>
<evidence type="ECO:0000256" key="5">
    <source>
        <dbReference type="SAM" id="Phobius"/>
    </source>
</evidence>
<evidence type="ECO:0000256" key="3">
    <source>
        <dbReference type="ARBA" id="ARBA00022989"/>
    </source>
</evidence>
<dbReference type="GeneID" id="37541178"/>
<feature type="transmembrane region" description="Helical" evidence="5">
    <location>
        <begin position="217"/>
        <end position="238"/>
    </location>
</feature>
<sequence>MYSKLIYFYSIELIFRLTYVFISFLLCVLIASINIYYLIFFEIYPFVMYELKKFIVTNVMDLFDVLWLLVISKSLFFIFPYWVFQLAKFSSSSWYSYQIEFFFKLFYFSFLIVLITLFFIHFGLLPFVLSVLTKWEINNTNLFDIFVEFRVISYIKWVLTFRYFSGTLIFFALLLILHLWFLMKINQIYFLIKYYRKPCMFGVLCMLFFLIPPDNFLQIFCIGLLFLTFEAVFLFVCYKLCNRKVF</sequence>
<gene>
    <name evidence="6" type="primary">secY</name>
    <name evidence="6" type="ORF">GrchoCDS024</name>
</gene>
<accession>A0A2Z4N611</accession>
<keyword evidence="2 5" id="KW-0812">Transmembrane</keyword>
<evidence type="ECO:0000313" key="6">
    <source>
        <dbReference type="EMBL" id="AWX65721.1"/>
    </source>
</evidence>
<reference evidence="6" key="1">
    <citation type="submission" date="2017-12" db="EMBL/GenBank/DDBJ databases">
        <authorList>
            <person name="Hurst M.R.H."/>
        </authorList>
    </citation>
    <scope>NUCLEOTIDE SEQUENCE</scope>
</reference>
<feature type="transmembrane region" description="Helical" evidence="5">
    <location>
        <begin position="65"/>
        <end position="84"/>
    </location>
</feature>